<sequence>MKSSFNYTPSISFDKTGYSKNWTMIVVFKQVPGIILMISSFFVILCF</sequence>
<reference evidence="2" key="1">
    <citation type="submission" date="2015-12" db="EMBL/GenBank/DDBJ databases">
        <title>Complete genome sequences of two moderately thermophilic Paenibacillus species.</title>
        <authorList>
            <person name="Butler R.III."/>
            <person name="Wang J."/>
            <person name="Stark B.C."/>
            <person name="Pombert J.-F."/>
        </authorList>
    </citation>
    <scope>NUCLEOTIDE SEQUENCE [LARGE SCALE GENOMIC DNA]</scope>
    <source>
        <strain evidence="2">32O-Y</strain>
    </source>
</reference>
<organism evidence="1 2">
    <name type="scientific">Paenibacillus naphthalenovorans</name>
    <dbReference type="NCBI Taxonomy" id="162209"/>
    <lineage>
        <taxon>Bacteria</taxon>
        <taxon>Bacillati</taxon>
        <taxon>Bacillota</taxon>
        <taxon>Bacilli</taxon>
        <taxon>Bacillales</taxon>
        <taxon>Paenibacillaceae</taxon>
        <taxon>Paenibacillus</taxon>
    </lineage>
</organism>
<proteinExistence type="predicted"/>
<evidence type="ECO:0000313" key="1">
    <source>
        <dbReference type="EMBL" id="ALS21841.1"/>
    </source>
</evidence>
<dbReference type="Proteomes" id="UP000061660">
    <property type="component" value="Chromosome"/>
</dbReference>
<dbReference type="KEGG" id="pnp:IJ22_14650"/>
<keyword evidence="2" id="KW-1185">Reference proteome</keyword>
<gene>
    <name evidence="1" type="ORF">IJ22_14650</name>
</gene>
<name>A0A0U2UIW8_9BACL</name>
<dbReference type="EMBL" id="CP013652">
    <property type="protein sequence ID" value="ALS21841.1"/>
    <property type="molecule type" value="Genomic_DNA"/>
</dbReference>
<dbReference type="AlphaFoldDB" id="A0A0U2UIW8"/>
<evidence type="ECO:0000313" key="2">
    <source>
        <dbReference type="Proteomes" id="UP000061660"/>
    </source>
</evidence>
<protein>
    <submittedName>
        <fullName evidence="1">Uncharacterized protein</fullName>
    </submittedName>
</protein>
<reference evidence="1 2" key="2">
    <citation type="journal article" date="2016" name="Genome Announc.">
        <title>Complete Genome Sequences of Two Interactive Moderate Thermophiles, Paenibacillus napthalenovorans 32O-Y and Paenibacillus sp. 32O-W.</title>
        <authorList>
            <person name="Butler R.R.III."/>
            <person name="Wang J."/>
            <person name="Stark B.C."/>
            <person name="Pombert J.F."/>
        </authorList>
    </citation>
    <scope>NUCLEOTIDE SEQUENCE [LARGE SCALE GENOMIC DNA]</scope>
    <source>
        <strain evidence="1 2">32O-Y</strain>
    </source>
</reference>
<dbReference type="PATRIC" id="fig|162209.4.peg.1553"/>
<accession>A0A0U2UIW8</accession>